<proteinExistence type="predicted"/>
<gene>
    <name evidence="3" type="ORF">KLDO_g4088</name>
</gene>
<protein>
    <submittedName>
        <fullName evidence="3">WGS project CCBQ000000000 data, contig 00015</fullName>
    </submittedName>
</protein>
<evidence type="ECO:0000256" key="1">
    <source>
        <dbReference type="SAM" id="Coils"/>
    </source>
</evidence>
<feature type="compositionally biased region" description="Low complexity" evidence="2">
    <location>
        <begin position="1"/>
        <end position="12"/>
    </location>
</feature>
<reference evidence="3 4" key="1">
    <citation type="submission" date="2014-03" db="EMBL/GenBank/DDBJ databases">
        <title>The genome of Kluyveromyces dobzhanskii.</title>
        <authorList>
            <person name="Nystedt B."/>
            <person name="Astrom S."/>
        </authorList>
    </citation>
    <scope>NUCLEOTIDE SEQUENCE [LARGE SCALE GENOMIC DNA]</scope>
    <source>
        <strain evidence="3 4">CBS 2104</strain>
    </source>
</reference>
<organism evidence="3 4">
    <name type="scientific">Kluyveromyces dobzhanskii CBS 2104</name>
    <dbReference type="NCBI Taxonomy" id="1427455"/>
    <lineage>
        <taxon>Eukaryota</taxon>
        <taxon>Fungi</taxon>
        <taxon>Dikarya</taxon>
        <taxon>Ascomycota</taxon>
        <taxon>Saccharomycotina</taxon>
        <taxon>Saccharomycetes</taxon>
        <taxon>Saccharomycetales</taxon>
        <taxon>Saccharomycetaceae</taxon>
        <taxon>Kluyveromyces</taxon>
    </lineage>
</organism>
<sequence>MSDTAGSQTNGSSGTGKNGSQLGEETKILRDTLDLLLNKSMEQRRICEELKQENKYLQDYIDNMMEMGDVLNK</sequence>
<dbReference type="OrthoDB" id="2163284at2759"/>
<accession>A0A0A8LCN3</accession>
<dbReference type="InterPro" id="IPR019357">
    <property type="entry name" value="SCOC"/>
</dbReference>
<keyword evidence="4" id="KW-1185">Reference proteome</keyword>
<evidence type="ECO:0000313" key="4">
    <source>
        <dbReference type="Proteomes" id="UP000031516"/>
    </source>
</evidence>
<evidence type="ECO:0000256" key="2">
    <source>
        <dbReference type="SAM" id="MobiDB-lite"/>
    </source>
</evidence>
<keyword evidence="1" id="KW-0175">Coiled coil</keyword>
<feature type="coiled-coil region" evidence="1">
    <location>
        <begin position="33"/>
        <end position="67"/>
    </location>
</feature>
<dbReference type="Gene3D" id="1.20.5.170">
    <property type="match status" value="1"/>
</dbReference>
<dbReference type="EMBL" id="CCBQ010000045">
    <property type="protein sequence ID" value="CDO95863.1"/>
    <property type="molecule type" value="Genomic_DNA"/>
</dbReference>
<dbReference type="AlphaFoldDB" id="A0A0A8LCN3"/>
<evidence type="ECO:0000313" key="3">
    <source>
        <dbReference type="EMBL" id="CDO95863.1"/>
    </source>
</evidence>
<comment type="caution">
    <text evidence="3">The sequence shown here is derived from an EMBL/GenBank/DDBJ whole genome shotgun (WGS) entry which is preliminary data.</text>
</comment>
<dbReference type="Pfam" id="PF10224">
    <property type="entry name" value="DUF2205"/>
    <property type="match status" value="1"/>
</dbReference>
<name>A0A0A8LCN3_9SACH</name>
<dbReference type="Proteomes" id="UP000031516">
    <property type="component" value="Unassembled WGS sequence"/>
</dbReference>
<feature type="region of interest" description="Disordered" evidence="2">
    <location>
        <begin position="1"/>
        <end position="25"/>
    </location>
</feature>